<evidence type="ECO:0000313" key="2">
    <source>
        <dbReference type="EMBL" id="MFD0726349.1"/>
    </source>
</evidence>
<evidence type="ECO:0000256" key="1">
    <source>
        <dbReference type="SAM" id="MobiDB-lite"/>
    </source>
</evidence>
<dbReference type="InterPro" id="IPR001917">
    <property type="entry name" value="Aminotrans_II_pyridoxalP_BS"/>
</dbReference>
<dbReference type="PROSITE" id="PS00599">
    <property type="entry name" value="AA_TRANSFER_CLASS_2"/>
    <property type="match status" value="1"/>
</dbReference>
<gene>
    <name evidence="2" type="ORF">ACFQ0E_12175</name>
</gene>
<evidence type="ECO:0000313" key="3">
    <source>
        <dbReference type="Proteomes" id="UP001597110"/>
    </source>
</evidence>
<dbReference type="EMBL" id="JBHTIF010000002">
    <property type="protein sequence ID" value="MFD0726349.1"/>
    <property type="molecule type" value="Genomic_DNA"/>
</dbReference>
<organism evidence="2 3">
    <name type="scientific">Lysobacter brunescens</name>
    <dbReference type="NCBI Taxonomy" id="262323"/>
    <lineage>
        <taxon>Bacteria</taxon>
        <taxon>Pseudomonadati</taxon>
        <taxon>Pseudomonadota</taxon>
        <taxon>Gammaproteobacteria</taxon>
        <taxon>Lysobacterales</taxon>
        <taxon>Lysobacteraceae</taxon>
        <taxon>Lysobacter</taxon>
    </lineage>
</organism>
<dbReference type="Proteomes" id="UP001597110">
    <property type="component" value="Unassembled WGS sequence"/>
</dbReference>
<feature type="compositionally biased region" description="Low complexity" evidence="1">
    <location>
        <begin position="616"/>
        <end position="627"/>
    </location>
</feature>
<name>A0ABW2YIL2_9GAMM</name>
<proteinExistence type="predicted"/>
<accession>A0ABW2YIL2</accession>
<protein>
    <recommendedName>
        <fullName evidence="4">Dicarboxylate transport domain-containing protein</fullName>
    </recommendedName>
</protein>
<comment type="caution">
    <text evidence="2">The sequence shown here is derived from an EMBL/GenBank/DDBJ whole genome shotgun (WGS) entry which is preliminary data.</text>
</comment>
<evidence type="ECO:0008006" key="4">
    <source>
        <dbReference type="Google" id="ProtNLM"/>
    </source>
</evidence>
<feature type="region of interest" description="Disordered" evidence="1">
    <location>
        <begin position="614"/>
        <end position="633"/>
    </location>
</feature>
<reference evidence="3" key="1">
    <citation type="journal article" date="2019" name="Int. J. Syst. Evol. Microbiol.">
        <title>The Global Catalogue of Microorganisms (GCM) 10K type strain sequencing project: providing services to taxonomists for standard genome sequencing and annotation.</title>
        <authorList>
            <consortium name="The Broad Institute Genomics Platform"/>
            <consortium name="The Broad Institute Genome Sequencing Center for Infectious Disease"/>
            <person name="Wu L."/>
            <person name="Ma J."/>
        </authorList>
    </citation>
    <scope>NUCLEOTIDE SEQUENCE [LARGE SCALE GENOMIC DNA]</scope>
    <source>
        <strain evidence="3">CCUG 55585</strain>
    </source>
</reference>
<keyword evidence="3" id="KW-1185">Reference proteome</keyword>
<sequence length="677" mass="71698">MGILLSIVPSARARTATATIQRIGTGLATLERVQVRLAWPKDAASGRLQLRVGHLVAPSLGYDFRDVDWSCPLTRTGDGAWRCEGDLRAGRGPALRFGIDLGVAHTDAWLVRGESRIDVRRQAAVPDDTRIDLTRVPLAWTQALLAQAWSDARLTRGQGDARLVVSAPADGPVRVAGPLSLRGVGLETADASIAADNLGGRFALEMRFADTTTRIDLDGALQGGELLAAGAYVALPSTPVGLRVSAVGDGAGWRLPTLRWDDGSSLRVEGSAGVAPDGLLRALDLALDSADLSPVAERYLSAWLGSFGLGKLRLGGALQARVRLDAGALRGVDARFDDVAVVEPDGRFAFEGIEGDLRFSTDAPVEGLIGWRGGRLYGLDFGAVGLPLRSADGVIELQQAAAVPFAGGALRFERFRLQPPLGDRPTQAGFALDVEDLDLGTLAKSLGLPAFRGTLAGRIPDARYADDRLVFEGGLETDVFDGRVRVASLAMERPFGVAPTLSADLTLDDLDLLAVTEVFDFGSISGRLDGRIDGLRLVDWTATAFDAELRTQPRRGVKQRISQRAVQNISSVGDASFVTSLQGQLIGLFDDFGYRRIGIACRLRNQVCEMSGLDGSGPTTGRPAPGSSGSGTGGFTIVEGSGVPRLNVVGFNRRVDWPTLVERLQAVGSGDLKPVVE</sequence>